<dbReference type="EMBL" id="BAAANL010000005">
    <property type="protein sequence ID" value="GAA1867796.1"/>
    <property type="molecule type" value="Genomic_DNA"/>
</dbReference>
<dbReference type="PROSITE" id="PS50943">
    <property type="entry name" value="HTH_CROC1"/>
    <property type="match status" value="1"/>
</dbReference>
<gene>
    <name evidence="2" type="ORF">GCM10009751_27770</name>
</gene>
<dbReference type="InterPro" id="IPR000943">
    <property type="entry name" value="RNA_pol_sigma70"/>
</dbReference>
<sequence>MSNYTKWSEMRAEVVKEFGEEALADARKVNQAYIDAYRLAQRRKELGMTQLEVAQEMGVTKGRVSQIERGEVSTLAVIARYVAALGGTIQVSAVFDGNIYPLKATRPA</sequence>
<feature type="domain" description="HTH cro/C1-type" evidence="1">
    <location>
        <begin position="39"/>
        <end position="92"/>
    </location>
</feature>
<dbReference type="InterPro" id="IPR010982">
    <property type="entry name" value="Lambda_DNA-bd_dom_sf"/>
</dbReference>
<dbReference type="RefSeq" id="WP_344103883.1">
    <property type="nucleotide sequence ID" value="NZ_BAAANL010000005.1"/>
</dbReference>
<evidence type="ECO:0000313" key="2">
    <source>
        <dbReference type="EMBL" id="GAA1867796.1"/>
    </source>
</evidence>
<reference evidence="2 3" key="1">
    <citation type="journal article" date="2019" name="Int. J. Syst. Evol. Microbiol.">
        <title>The Global Catalogue of Microorganisms (GCM) 10K type strain sequencing project: providing services to taxonomists for standard genome sequencing and annotation.</title>
        <authorList>
            <consortium name="The Broad Institute Genomics Platform"/>
            <consortium name="The Broad Institute Genome Sequencing Center for Infectious Disease"/>
            <person name="Wu L."/>
            <person name="Ma J."/>
        </authorList>
    </citation>
    <scope>NUCLEOTIDE SEQUENCE [LARGE SCALE GENOMIC DNA]</scope>
    <source>
        <strain evidence="2 3">JCM 14326</strain>
    </source>
</reference>
<name>A0ABN2NG43_9MICO</name>
<dbReference type="SUPFAM" id="SSF47413">
    <property type="entry name" value="lambda repressor-like DNA-binding domains"/>
    <property type="match status" value="1"/>
</dbReference>
<dbReference type="PROSITE" id="PS00716">
    <property type="entry name" value="SIGMA70_2"/>
    <property type="match status" value="1"/>
</dbReference>
<organism evidence="2 3">
    <name type="scientific">Myceligenerans crystallogenes</name>
    <dbReference type="NCBI Taxonomy" id="316335"/>
    <lineage>
        <taxon>Bacteria</taxon>
        <taxon>Bacillati</taxon>
        <taxon>Actinomycetota</taxon>
        <taxon>Actinomycetes</taxon>
        <taxon>Micrococcales</taxon>
        <taxon>Promicromonosporaceae</taxon>
        <taxon>Myceligenerans</taxon>
    </lineage>
</organism>
<dbReference type="SMART" id="SM00530">
    <property type="entry name" value="HTH_XRE"/>
    <property type="match status" value="1"/>
</dbReference>
<proteinExistence type="predicted"/>
<keyword evidence="3" id="KW-1185">Reference proteome</keyword>
<comment type="caution">
    <text evidence="2">The sequence shown here is derived from an EMBL/GenBank/DDBJ whole genome shotgun (WGS) entry which is preliminary data.</text>
</comment>
<accession>A0ABN2NG43</accession>
<dbReference type="Proteomes" id="UP001501094">
    <property type="component" value="Unassembled WGS sequence"/>
</dbReference>
<dbReference type="Gene3D" id="1.10.260.40">
    <property type="entry name" value="lambda repressor-like DNA-binding domains"/>
    <property type="match status" value="1"/>
</dbReference>
<dbReference type="InterPro" id="IPR001387">
    <property type="entry name" value="Cro/C1-type_HTH"/>
</dbReference>
<dbReference type="CDD" id="cd00093">
    <property type="entry name" value="HTH_XRE"/>
    <property type="match status" value="1"/>
</dbReference>
<evidence type="ECO:0000259" key="1">
    <source>
        <dbReference type="PROSITE" id="PS50943"/>
    </source>
</evidence>
<protein>
    <submittedName>
        <fullName evidence="2">XRE family transcriptional regulator</fullName>
    </submittedName>
</protein>
<dbReference type="Pfam" id="PF01381">
    <property type="entry name" value="HTH_3"/>
    <property type="match status" value="1"/>
</dbReference>
<evidence type="ECO:0000313" key="3">
    <source>
        <dbReference type="Proteomes" id="UP001501094"/>
    </source>
</evidence>